<accession>A0A2H4U4X6</accession>
<dbReference type="RefSeq" id="WP_100815199.1">
    <property type="nucleotide sequence ID" value="NZ_CAYAUL010000052.1"/>
</dbReference>
<gene>
    <name evidence="1" type="ORF">BK798_01430</name>
</gene>
<dbReference type="AlphaFoldDB" id="A0A2H4U4X6"/>
<protein>
    <recommendedName>
        <fullName evidence="3">DUF4747 family protein</fullName>
    </recommendedName>
</protein>
<dbReference type="GeneID" id="35117998"/>
<name>A0A2H4U4X6_METSM</name>
<organism evidence="1 2">
    <name type="scientific">Methanobrevibacter smithii</name>
    <dbReference type="NCBI Taxonomy" id="2173"/>
    <lineage>
        <taxon>Archaea</taxon>
        <taxon>Methanobacteriati</taxon>
        <taxon>Methanobacteriota</taxon>
        <taxon>Methanomada group</taxon>
        <taxon>Methanobacteria</taxon>
        <taxon>Methanobacteriales</taxon>
        <taxon>Methanobacteriaceae</taxon>
        <taxon>Methanobrevibacter</taxon>
    </lineage>
</organism>
<dbReference type="EMBL" id="CP017803">
    <property type="protein sequence ID" value="ATZ59163.1"/>
    <property type="molecule type" value="Genomic_DNA"/>
</dbReference>
<evidence type="ECO:0000313" key="1">
    <source>
        <dbReference type="EMBL" id="ATZ59163.1"/>
    </source>
</evidence>
<evidence type="ECO:0008006" key="3">
    <source>
        <dbReference type="Google" id="ProtNLM"/>
    </source>
</evidence>
<sequence>MAKTSLSTYTIEAYSTNHKENDIPLNLKLDNLNEYTIFGHNGDGEYNTLGNILEYFLNKDHYFNYKNKFLNVNCHNQENNLYYGQLNYGPYGTEHEVVDATTNELTEKKITPNDSVLTPYYFYIRLFENRKDALLILETKSTSGIKVIFEKWLNEFLIEIHCTHFKFKIESFIPEEMLDKFSEEGHVRKIRYLSYELPKDSLKIFDDYEPNEGYAEYTVSIKKGKSKRHQEFLKKIFSNDENSSKELMKNIDFPADDIKLELELEEDKRTFTIGNISKTRPLKDISMQLDFGENGHRTFESIHNIASKYAKEIIETNEN</sequence>
<proteinExistence type="predicted"/>
<reference evidence="1 2" key="1">
    <citation type="submission" date="2016-10" db="EMBL/GenBank/DDBJ databases">
        <authorList>
            <person name="Varghese N."/>
        </authorList>
    </citation>
    <scope>NUCLEOTIDE SEQUENCE [LARGE SCALE GENOMIC DNA]</scope>
    <source>
        <strain evidence="1 2">KB11</strain>
    </source>
</reference>
<evidence type="ECO:0000313" key="2">
    <source>
        <dbReference type="Proteomes" id="UP000232133"/>
    </source>
</evidence>
<dbReference type="Proteomes" id="UP000232133">
    <property type="component" value="Chromosome"/>
</dbReference>